<evidence type="ECO:0000256" key="6">
    <source>
        <dbReference type="ARBA" id="ARBA00022741"/>
    </source>
</evidence>
<keyword evidence="6" id="KW-0547">Nucleotide-binding</keyword>
<organism evidence="11 12">
    <name type="scientific">Salibacterium halotolerans</name>
    <dbReference type="NCBI Taxonomy" id="1884432"/>
    <lineage>
        <taxon>Bacteria</taxon>
        <taxon>Bacillati</taxon>
        <taxon>Bacillota</taxon>
        <taxon>Bacilli</taxon>
        <taxon>Bacillales</taxon>
        <taxon>Bacillaceae</taxon>
    </lineage>
</organism>
<feature type="domain" description="ABC transporter" evidence="10">
    <location>
        <begin position="258"/>
        <end position="502"/>
    </location>
</feature>
<evidence type="ECO:0000313" key="11">
    <source>
        <dbReference type="EMBL" id="SFO91492.1"/>
    </source>
</evidence>
<accession>A0A1I5L2V9</accession>
<reference evidence="12" key="1">
    <citation type="submission" date="2016-10" db="EMBL/GenBank/DDBJ databases">
        <authorList>
            <person name="Varghese N."/>
            <person name="Submissions S."/>
        </authorList>
    </citation>
    <scope>NUCLEOTIDE SEQUENCE [LARGE SCALE GENOMIC DNA]</scope>
    <source>
        <strain evidence="12">S7</strain>
    </source>
</reference>
<dbReference type="CDD" id="cd03215">
    <property type="entry name" value="ABC_Carb_Monos_II"/>
    <property type="match status" value="1"/>
</dbReference>
<dbReference type="Proteomes" id="UP000198892">
    <property type="component" value="Unassembled WGS sequence"/>
</dbReference>
<keyword evidence="5" id="KW-0677">Repeat</keyword>
<evidence type="ECO:0000256" key="4">
    <source>
        <dbReference type="ARBA" id="ARBA00022597"/>
    </source>
</evidence>
<proteinExistence type="predicted"/>
<dbReference type="STRING" id="1884432.SAMN05518683_10176"/>
<comment type="subcellular location">
    <subcellularLocation>
        <location evidence="1">Cell membrane</location>
        <topology evidence="1">Peripheral membrane protein</topology>
    </subcellularLocation>
</comment>
<dbReference type="CDD" id="cd03216">
    <property type="entry name" value="ABC_Carb_Monos_I"/>
    <property type="match status" value="1"/>
</dbReference>
<dbReference type="PROSITE" id="PS50893">
    <property type="entry name" value="ABC_TRANSPORTER_2"/>
    <property type="match status" value="2"/>
</dbReference>
<evidence type="ECO:0000256" key="9">
    <source>
        <dbReference type="ARBA" id="ARBA00023136"/>
    </source>
</evidence>
<dbReference type="GO" id="GO:0016887">
    <property type="term" value="F:ATP hydrolysis activity"/>
    <property type="evidence" value="ECO:0007669"/>
    <property type="project" value="InterPro"/>
</dbReference>
<sequence length="506" mass="55843">MSILHMNNISKSFPGVKALDNVNFKVDEGEIHALCGENGAGKSTLMKILSGVHPSDSHEGDVYIHDQKQHFESIRDSEAAGITIIYQELALVEELSVAENIFLGNEPVHNGMMDWNRMHDRTKRLLDYIGLTIPSNEKVKNLGVGRQQLIEIAKALEKQSSLIILDEPTAALAEGEVDILMSILEDLKSKGITCIYISHKLKEVLHIADSITILRDGKTIETIARSEADENRIIASMVGRELTELFPYQNNSTDHTILSVMEYSFLRKKDTDPMVYNISFELKKGEVLGIGGLMGSGRTELAMSLFGSYEGEASGSVYLNNEPVTLRSPKEAVGHGIGYVSEDRKRYGLVTGMDVSKNTTLSSLSHISWYGILNKEQEVFNTRQVTRKMGVKTPSLQTIVNKLSGGNQQKVVLSKWLLTSPDILILDEPTRGIDVGAKQEIYHLINELTSEGVAIIMITSELSELIGMSDRIMVMAEHTTAGEVNREDADQETIMKLATGGSVHAE</sequence>
<dbReference type="PANTHER" id="PTHR43790">
    <property type="entry name" value="CARBOHYDRATE TRANSPORT ATP-BINDING PROTEIN MG119-RELATED"/>
    <property type="match status" value="1"/>
</dbReference>
<dbReference type="GO" id="GO:0005886">
    <property type="term" value="C:plasma membrane"/>
    <property type="evidence" value="ECO:0007669"/>
    <property type="project" value="UniProtKB-SubCell"/>
</dbReference>
<dbReference type="InterPro" id="IPR003439">
    <property type="entry name" value="ABC_transporter-like_ATP-bd"/>
</dbReference>
<dbReference type="FunFam" id="3.40.50.300:FF:000127">
    <property type="entry name" value="Ribose import ATP-binding protein RbsA"/>
    <property type="match status" value="1"/>
</dbReference>
<dbReference type="PROSITE" id="PS00211">
    <property type="entry name" value="ABC_TRANSPORTER_1"/>
    <property type="match status" value="1"/>
</dbReference>
<keyword evidence="3" id="KW-1003">Cell membrane</keyword>
<dbReference type="SMART" id="SM00382">
    <property type="entry name" value="AAA"/>
    <property type="match status" value="2"/>
</dbReference>
<keyword evidence="2" id="KW-0813">Transport</keyword>
<dbReference type="GO" id="GO:0005524">
    <property type="term" value="F:ATP binding"/>
    <property type="evidence" value="ECO:0007669"/>
    <property type="project" value="UniProtKB-KW"/>
</dbReference>
<dbReference type="PANTHER" id="PTHR43790:SF1">
    <property type="entry name" value="XYLOSE IMPORT ATP-BINDING PROTEIN XYLG"/>
    <property type="match status" value="1"/>
</dbReference>
<evidence type="ECO:0000259" key="10">
    <source>
        <dbReference type="PROSITE" id="PS50893"/>
    </source>
</evidence>
<keyword evidence="4" id="KW-0762">Sugar transport</keyword>
<evidence type="ECO:0000256" key="5">
    <source>
        <dbReference type="ARBA" id="ARBA00022737"/>
    </source>
</evidence>
<dbReference type="Gene3D" id="3.40.50.300">
    <property type="entry name" value="P-loop containing nucleotide triphosphate hydrolases"/>
    <property type="match status" value="2"/>
</dbReference>
<evidence type="ECO:0000256" key="1">
    <source>
        <dbReference type="ARBA" id="ARBA00004202"/>
    </source>
</evidence>
<keyword evidence="12" id="KW-1185">Reference proteome</keyword>
<dbReference type="InterPro" id="IPR017871">
    <property type="entry name" value="ABC_transporter-like_CS"/>
</dbReference>
<evidence type="ECO:0000256" key="3">
    <source>
        <dbReference type="ARBA" id="ARBA00022475"/>
    </source>
</evidence>
<name>A0A1I5L2V9_9BACI</name>
<dbReference type="InterPro" id="IPR003593">
    <property type="entry name" value="AAA+_ATPase"/>
</dbReference>
<dbReference type="RefSeq" id="WP_170840888.1">
    <property type="nucleotide sequence ID" value="NZ_FOXD01000001.1"/>
</dbReference>
<evidence type="ECO:0000256" key="2">
    <source>
        <dbReference type="ARBA" id="ARBA00022448"/>
    </source>
</evidence>
<keyword evidence="7 11" id="KW-0067">ATP-binding</keyword>
<dbReference type="Pfam" id="PF00005">
    <property type="entry name" value="ABC_tran"/>
    <property type="match status" value="2"/>
</dbReference>
<keyword evidence="8" id="KW-1278">Translocase</keyword>
<evidence type="ECO:0000256" key="8">
    <source>
        <dbReference type="ARBA" id="ARBA00022967"/>
    </source>
</evidence>
<protein>
    <submittedName>
        <fullName evidence="11">D-xylose transport system ATP-binding protein</fullName>
    </submittedName>
</protein>
<gene>
    <name evidence="11" type="ORF">SAMN05518683_10176</name>
</gene>
<dbReference type="SUPFAM" id="SSF52540">
    <property type="entry name" value="P-loop containing nucleoside triphosphate hydrolases"/>
    <property type="match status" value="2"/>
</dbReference>
<evidence type="ECO:0000313" key="12">
    <source>
        <dbReference type="Proteomes" id="UP000198892"/>
    </source>
</evidence>
<dbReference type="AlphaFoldDB" id="A0A1I5L2V9"/>
<evidence type="ECO:0000256" key="7">
    <source>
        <dbReference type="ARBA" id="ARBA00022840"/>
    </source>
</evidence>
<dbReference type="EMBL" id="FOXD01000001">
    <property type="protein sequence ID" value="SFO91492.1"/>
    <property type="molecule type" value="Genomic_DNA"/>
</dbReference>
<dbReference type="InterPro" id="IPR050107">
    <property type="entry name" value="ABC_carbohydrate_import_ATPase"/>
</dbReference>
<feature type="domain" description="ABC transporter" evidence="10">
    <location>
        <begin position="4"/>
        <end position="241"/>
    </location>
</feature>
<keyword evidence="9" id="KW-0472">Membrane</keyword>
<dbReference type="InterPro" id="IPR027417">
    <property type="entry name" value="P-loop_NTPase"/>
</dbReference>